<dbReference type="Proteomes" id="UP000054549">
    <property type="component" value="Unassembled WGS sequence"/>
</dbReference>
<dbReference type="SUPFAM" id="SSF49899">
    <property type="entry name" value="Concanavalin A-like lectins/glucanases"/>
    <property type="match status" value="1"/>
</dbReference>
<evidence type="ECO:0000256" key="1">
    <source>
        <dbReference type="PIRSR" id="PIRSR600250-50"/>
    </source>
</evidence>
<dbReference type="CDD" id="cd13426">
    <property type="entry name" value="Peptidase_G1"/>
    <property type="match status" value="1"/>
</dbReference>
<dbReference type="Pfam" id="PF01828">
    <property type="entry name" value="Peptidase_A4"/>
    <property type="match status" value="1"/>
</dbReference>
<name>A0A0C2WXV7_AMAMK</name>
<dbReference type="InterPro" id="IPR013320">
    <property type="entry name" value="ConA-like_dom_sf"/>
</dbReference>
<evidence type="ECO:0000313" key="4">
    <source>
        <dbReference type="Proteomes" id="UP000054549"/>
    </source>
</evidence>
<protein>
    <submittedName>
        <fullName evidence="3">Uncharacterized protein</fullName>
    </submittedName>
</protein>
<dbReference type="PRINTS" id="PR00977">
    <property type="entry name" value="SCYTLDPTASE"/>
</dbReference>
<feature type="chain" id="PRO_5002170457" evidence="2">
    <location>
        <begin position="19"/>
        <end position="258"/>
    </location>
</feature>
<dbReference type="PANTHER" id="PTHR37536">
    <property type="entry name" value="PUTATIVE (AFU_ORTHOLOGUE AFUA_3G02970)-RELATED"/>
    <property type="match status" value="1"/>
</dbReference>
<organism evidence="3 4">
    <name type="scientific">Amanita muscaria (strain Koide BX008)</name>
    <dbReference type="NCBI Taxonomy" id="946122"/>
    <lineage>
        <taxon>Eukaryota</taxon>
        <taxon>Fungi</taxon>
        <taxon>Dikarya</taxon>
        <taxon>Basidiomycota</taxon>
        <taxon>Agaricomycotina</taxon>
        <taxon>Agaricomycetes</taxon>
        <taxon>Agaricomycetidae</taxon>
        <taxon>Agaricales</taxon>
        <taxon>Pluteineae</taxon>
        <taxon>Amanitaceae</taxon>
        <taxon>Amanita</taxon>
    </lineage>
</organism>
<keyword evidence="4" id="KW-1185">Reference proteome</keyword>
<proteinExistence type="predicted"/>
<dbReference type="OrthoDB" id="2862635at2759"/>
<evidence type="ECO:0000313" key="3">
    <source>
        <dbReference type="EMBL" id="KIL61671.1"/>
    </source>
</evidence>
<gene>
    <name evidence="3" type="ORF">M378DRAFT_82276</name>
</gene>
<dbReference type="AlphaFoldDB" id="A0A0C2WXV7"/>
<dbReference type="HOGENOM" id="CLU_066466_0_1_1"/>
<evidence type="ECO:0000256" key="2">
    <source>
        <dbReference type="SAM" id="SignalP"/>
    </source>
</evidence>
<accession>A0A0C2WXV7</accession>
<dbReference type="GO" id="GO:0006508">
    <property type="term" value="P:proteolysis"/>
    <property type="evidence" value="ECO:0007669"/>
    <property type="project" value="InterPro"/>
</dbReference>
<dbReference type="Gene3D" id="2.60.120.700">
    <property type="entry name" value="Peptidase G1"/>
    <property type="match status" value="1"/>
</dbReference>
<dbReference type="STRING" id="946122.A0A0C2WXV7"/>
<dbReference type="InterPro" id="IPR038656">
    <property type="entry name" value="Peptidase_G1_sf"/>
</dbReference>
<dbReference type="PANTHER" id="PTHR37536:SF1">
    <property type="entry name" value="ASPERGILLOPEPSIN, PUTAITVE (AFU_ORTHOLOGUE AFUA_7G01200)"/>
    <property type="match status" value="1"/>
</dbReference>
<reference evidence="3 4" key="1">
    <citation type="submission" date="2014-04" db="EMBL/GenBank/DDBJ databases">
        <title>Evolutionary Origins and Diversification of the Mycorrhizal Mutualists.</title>
        <authorList>
            <consortium name="DOE Joint Genome Institute"/>
            <consortium name="Mycorrhizal Genomics Consortium"/>
            <person name="Kohler A."/>
            <person name="Kuo A."/>
            <person name="Nagy L.G."/>
            <person name="Floudas D."/>
            <person name="Copeland A."/>
            <person name="Barry K.W."/>
            <person name="Cichocki N."/>
            <person name="Veneault-Fourrey C."/>
            <person name="LaButti K."/>
            <person name="Lindquist E.A."/>
            <person name="Lipzen A."/>
            <person name="Lundell T."/>
            <person name="Morin E."/>
            <person name="Murat C."/>
            <person name="Riley R."/>
            <person name="Ohm R."/>
            <person name="Sun H."/>
            <person name="Tunlid A."/>
            <person name="Henrissat B."/>
            <person name="Grigoriev I.V."/>
            <person name="Hibbett D.S."/>
            <person name="Martin F."/>
        </authorList>
    </citation>
    <scope>NUCLEOTIDE SEQUENCE [LARGE SCALE GENOMIC DNA]</scope>
    <source>
        <strain evidence="3 4">Koide BX008</strain>
    </source>
</reference>
<keyword evidence="2" id="KW-0732">Signal</keyword>
<dbReference type="InterPro" id="IPR000250">
    <property type="entry name" value="Peptidase_G1"/>
</dbReference>
<dbReference type="GO" id="GO:0070007">
    <property type="term" value="F:glutamic-type endopeptidase activity"/>
    <property type="evidence" value="ECO:0007669"/>
    <property type="project" value="InterPro"/>
</dbReference>
<dbReference type="InParanoid" id="A0A0C2WXV7"/>
<feature type="signal peptide" evidence="2">
    <location>
        <begin position="1"/>
        <end position="18"/>
    </location>
</feature>
<dbReference type="EMBL" id="KN818281">
    <property type="protein sequence ID" value="KIL61671.1"/>
    <property type="molecule type" value="Genomic_DNA"/>
</dbReference>
<sequence length="258" mass="27674">MIFAYLFTTILLTTTALAVPRRISSRPRADNRRSAPVRRIENVGLSELASNISHVQYSTNWAGAVWNSPANTYTKVVGTFTVPTPSAPDGSASAWVGIDGDTCNSAILQTGVDFYYQGGAISYDSWYEWFPDYAHNFDGISFNAGDVVRLTVAAISTTSGTAIIENLTNGQTVSKDLSYPQYPLCEQDAEWIVEDFDSNGSQVPFTNFGTVTFTDAVATKSDGSSVSPNGANVLDIAQNGTILTTVTETAGGVTIQYI</sequence>
<feature type="active site" description="Proton acceptor" evidence="1">
    <location>
        <position position="194"/>
    </location>
</feature>